<dbReference type="InterPro" id="IPR012495">
    <property type="entry name" value="TadE-like_dom"/>
</dbReference>
<dbReference type="EMBL" id="UINC01042073">
    <property type="protein sequence ID" value="SVB44217.1"/>
    <property type="molecule type" value="Genomic_DNA"/>
</dbReference>
<feature type="domain" description="TadE-like" evidence="2">
    <location>
        <begin position="14"/>
        <end position="55"/>
    </location>
</feature>
<keyword evidence="1" id="KW-1133">Transmembrane helix</keyword>
<proteinExistence type="predicted"/>
<evidence type="ECO:0000256" key="1">
    <source>
        <dbReference type="SAM" id="Phobius"/>
    </source>
</evidence>
<gene>
    <name evidence="3" type="ORF">METZ01_LOCUS197071</name>
</gene>
<name>A0A382E301_9ZZZZ</name>
<sequence>MISILHAFARCRRGIAAMEFALVLPIGVVLLFGISEVSTALLIDRKITRATHIGADLVAQETTMDNDKVADLFTAMETILVPFTPTNAYMRITSVWLNPDTNAVEVDWSVARNGGPDSGNYVLPNGLITQDGDSVIVAHVIYDHSPLFDGSGFGALTLEDKAYLKPRRTTKVTGP</sequence>
<protein>
    <recommendedName>
        <fullName evidence="2">TadE-like domain-containing protein</fullName>
    </recommendedName>
</protein>
<keyword evidence="1" id="KW-0812">Transmembrane</keyword>
<accession>A0A382E301</accession>
<feature type="transmembrane region" description="Helical" evidence="1">
    <location>
        <begin position="20"/>
        <end position="43"/>
    </location>
</feature>
<keyword evidence="1" id="KW-0472">Membrane</keyword>
<evidence type="ECO:0000259" key="2">
    <source>
        <dbReference type="Pfam" id="PF07811"/>
    </source>
</evidence>
<dbReference type="AlphaFoldDB" id="A0A382E301"/>
<reference evidence="3" key="1">
    <citation type="submission" date="2018-05" db="EMBL/GenBank/DDBJ databases">
        <authorList>
            <person name="Lanie J.A."/>
            <person name="Ng W.-L."/>
            <person name="Kazmierczak K.M."/>
            <person name="Andrzejewski T.M."/>
            <person name="Davidsen T.M."/>
            <person name="Wayne K.J."/>
            <person name="Tettelin H."/>
            <person name="Glass J.I."/>
            <person name="Rusch D."/>
            <person name="Podicherti R."/>
            <person name="Tsui H.-C.T."/>
            <person name="Winkler M.E."/>
        </authorList>
    </citation>
    <scope>NUCLEOTIDE SEQUENCE</scope>
</reference>
<organism evidence="3">
    <name type="scientific">marine metagenome</name>
    <dbReference type="NCBI Taxonomy" id="408172"/>
    <lineage>
        <taxon>unclassified sequences</taxon>
        <taxon>metagenomes</taxon>
        <taxon>ecological metagenomes</taxon>
    </lineage>
</organism>
<evidence type="ECO:0000313" key="3">
    <source>
        <dbReference type="EMBL" id="SVB44217.1"/>
    </source>
</evidence>
<dbReference type="Pfam" id="PF07811">
    <property type="entry name" value="TadE"/>
    <property type="match status" value="1"/>
</dbReference>